<dbReference type="SUPFAM" id="SSF51230">
    <property type="entry name" value="Single hybrid motif"/>
    <property type="match status" value="1"/>
</dbReference>
<dbReference type="InterPro" id="IPR033753">
    <property type="entry name" value="GCV_H/Fam206"/>
</dbReference>
<dbReference type="InterPro" id="IPR002930">
    <property type="entry name" value="GCV_H"/>
</dbReference>
<dbReference type="GO" id="GO:0005960">
    <property type="term" value="C:glycine cleavage complex"/>
    <property type="evidence" value="ECO:0007669"/>
    <property type="project" value="InterPro"/>
</dbReference>
<dbReference type="GO" id="GO:0005737">
    <property type="term" value="C:cytoplasm"/>
    <property type="evidence" value="ECO:0007669"/>
    <property type="project" value="TreeGrafter"/>
</dbReference>
<dbReference type="KEGG" id="tro:trd_0143"/>
<dbReference type="STRING" id="309801.trd_0143"/>
<name>B9KXF6_THERP</name>
<dbReference type="InterPro" id="IPR011053">
    <property type="entry name" value="Single_hybrid_motif"/>
</dbReference>
<dbReference type="InterPro" id="IPR003016">
    <property type="entry name" value="2-oxoA_DH_lipoyl-BS"/>
</dbReference>
<dbReference type="EMBL" id="CP001275">
    <property type="protein sequence ID" value="ACM05628.1"/>
    <property type="molecule type" value="Genomic_DNA"/>
</dbReference>
<dbReference type="Gene3D" id="2.40.50.100">
    <property type="match status" value="1"/>
</dbReference>
<evidence type="ECO:0000313" key="4">
    <source>
        <dbReference type="Proteomes" id="UP000000447"/>
    </source>
</evidence>
<dbReference type="GO" id="GO:0009249">
    <property type="term" value="P:protein lipoylation"/>
    <property type="evidence" value="ECO:0007669"/>
    <property type="project" value="TreeGrafter"/>
</dbReference>
<dbReference type="Proteomes" id="UP000000447">
    <property type="component" value="Chromosome"/>
</dbReference>
<accession>B9KXF6</accession>
<keyword evidence="2" id="KW-0450">Lipoyl</keyword>
<organism evidence="3 4">
    <name type="scientific">Thermomicrobium roseum (strain ATCC 27502 / DSM 5159 / P-2)</name>
    <dbReference type="NCBI Taxonomy" id="309801"/>
    <lineage>
        <taxon>Bacteria</taxon>
        <taxon>Pseudomonadati</taxon>
        <taxon>Thermomicrobiota</taxon>
        <taxon>Thermomicrobia</taxon>
        <taxon>Thermomicrobiales</taxon>
        <taxon>Thermomicrobiaceae</taxon>
        <taxon>Thermomicrobium</taxon>
    </lineage>
</organism>
<dbReference type="PROSITE" id="PS00189">
    <property type="entry name" value="LIPOYL"/>
    <property type="match status" value="1"/>
</dbReference>
<dbReference type="RefSeq" id="WP_012641556.1">
    <property type="nucleotide sequence ID" value="NC_011959.1"/>
</dbReference>
<dbReference type="Pfam" id="PF01597">
    <property type="entry name" value="GCV_H"/>
    <property type="match status" value="1"/>
</dbReference>
<dbReference type="AlphaFoldDB" id="B9KXF6"/>
<dbReference type="CDD" id="cd06848">
    <property type="entry name" value="GCS_H"/>
    <property type="match status" value="1"/>
</dbReference>
<evidence type="ECO:0000256" key="2">
    <source>
        <dbReference type="ARBA" id="ARBA00022823"/>
    </source>
</evidence>
<evidence type="ECO:0000256" key="1">
    <source>
        <dbReference type="ARBA" id="ARBA00001938"/>
    </source>
</evidence>
<proteinExistence type="predicted"/>
<protein>
    <submittedName>
        <fullName evidence="3">Glycine cleavage system H protein</fullName>
    </submittedName>
</protein>
<sequence length="154" mass="17474">MSFAETTRVYRGCVIPLDLLYDVERDVWVRREGELATLGMTDPAQTRAGKLVAIRFRRPGTIVERGRALATIESGKWVGPFPAPFRCELVETNQAAFERDILIANRDPYGEGWLVRVRPLAPEELAELVTGEEAFTRYRARIDALDLNCFRCAE</sequence>
<dbReference type="eggNOG" id="COG0509">
    <property type="taxonomic scope" value="Bacteria"/>
</dbReference>
<keyword evidence="4" id="KW-1185">Reference proteome</keyword>
<dbReference type="GO" id="GO:0019464">
    <property type="term" value="P:glycine decarboxylation via glycine cleavage system"/>
    <property type="evidence" value="ECO:0007669"/>
    <property type="project" value="InterPro"/>
</dbReference>
<dbReference type="PANTHER" id="PTHR11715">
    <property type="entry name" value="GLYCINE CLEAVAGE SYSTEM H PROTEIN"/>
    <property type="match status" value="1"/>
</dbReference>
<gene>
    <name evidence="3" type="ordered locus">trd_0143</name>
</gene>
<reference evidence="3 4" key="1">
    <citation type="journal article" date="2009" name="PLoS ONE">
        <title>Complete genome sequence of the aerobic CO-oxidizing thermophile Thermomicrobium roseum.</title>
        <authorList>
            <person name="Wu D."/>
            <person name="Raymond J."/>
            <person name="Wu M."/>
            <person name="Chatterji S."/>
            <person name="Ren Q."/>
            <person name="Graham J.E."/>
            <person name="Bryant D.A."/>
            <person name="Robb F."/>
            <person name="Colman A."/>
            <person name="Tallon L.J."/>
            <person name="Badger J.H."/>
            <person name="Madupu R."/>
            <person name="Ward N.L."/>
            <person name="Eisen J.A."/>
        </authorList>
    </citation>
    <scope>NUCLEOTIDE SEQUENCE [LARGE SCALE GENOMIC DNA]</scope>
    <source>
        <strain evidence="4">ATCC 27502 / DSM 5159 / P-2</strain>
    </source>
</reference>
<dbReference type="HOGENOM" id="CLU_097408_2_2_0"/>
<comment type="cofactor">
    <cofactor evidence="1">
        <name>(R)-lipoate</name>
        <dbReference type="ChEBI" id="CHEBI:83088"/>
    </cofactor>
</comment>
<evidence type="ECO:0000313" key="3">
    <source>
        <dbReference type="EMBL" id="ACM05628.1"/>
    </source>
</evidence>
<dbReference type="PANTHER" id="PTHR11715:SF3">
    <property type="entry name" value="GLYCINE CLEAVAGE SYSTEM H PROTEIN-RELATED"/>
    <property type="match status" value="1"/>
</dbReference>